<comment type="caution">
    <text evidence="2">The sequence shown here is derived from an EMBL/GenBank/DDBJ whole genome shotgun (WGS) entry which is preliminary data.</text>
</comment>
<protein>
    <submittedName>
        <fullName evidence="2">Acetyltransferase</fullName>
    </submittedName>
</protein>
<dbReference type="Gene3D" id="3.40.630.30">
    <property type="match status" value="1"/>
</dbReference>
<dbReference type="InterPro" id="IPR000182">
    <property type="entry name" value="GNAT_dom"/>
</dbReference>
<dbReference type="NCBIfam" id="NF007338">
    <property type="entry name" value="PRK09831.1"/>
    <property type="match status" value="1"/>
</dbReference>
<evidence type="ECO:0000313" key="2">
    <source>
        <dbReference type="EMBL" id="EWF82222.1"/>
    </source>
</evidence>
<name>A0A7H5A4I9_9ENTR</name>
<dbReference type="EMBL" id="JCNZ01000016">
    <property type="protein sequence ID" value="EWF82222.1"/>
    <property type="molecule type" value="Genomic_DNA"/>
</dbReference>
<dbReference type="InterPro" id="IPR016181">
    <property type="entry name" value="Acyl_CoA_acyltransferase"/>
</dbReference>
<organism evidence="2 3">
    <name type="scientific">Klebsiella michiganensis</name>
    <dbReference type="NCBI Taxonomy" id="1134687"/>
    <lineage>
        <taxon>Bacteria</taxon>
        <taxon>Pseudomonadati</taxon>
        <taxon>Pseudomonadota</taxon>
        <taxon>Gammaproteobacteria</taxon>
        <taxon>Enterobacterales</taxon>
        <taxon>Enterobacteriaceae</taxon>
        <taxon>Klebsiella/Raoultella group</taxon>
        <taxon>Klebsiella</taxon>
    </lineage>
</organism>
<feature type="domain" description="N-acetyltransferase" evidence="1">
    <location>
        <begin position="3"/>
        <end position="150"/>
    </location>
</feature>
<proteinExistence type="predicted"/>
<keyword evidence="2" id="KW-0808">Transferase</keyword>
<dbReference type="PANTHER" id="PTHR43451:SF1">
    <property type="entry name" value="ACETYLTRANSFERASE"/>
    <property type="match status" value="1"/>
</dbReference>
<dbReference type="CDD" id="cd04301">
    <property type="entry name" value="NAT_SF"/>
    <property type="match status" value="1"/>
</dbReference>
<gene>
    <name evidence="2" type="ORF">L373_04924</name>
</gene>
<dbReference type="PROSITE" id="PS51186">
    <property type="entry name" value="GNAT"/>
    <property type="match status" value="1"/>
</dbReference>
<reference evidence="2 3" key="1">
    <citation type="submission" date="2014-01" db="EMBL/GenBank/DDBJ databases">
        <title>The Genome Sequence of Klebsiella oxytoca MGH 27.</title>
        <authorList>
            <consortium name="The Broad Institute Genomics Platform"/>
            <consortium name="The Broad Institute Genome Sequencing Center for Infectious Disease"/>
            <person name="Murphy C."/>
            <person name="Cosimi L."/>
            <person name="Cerqueira G."/>
            <person name="Feldgarden M."/>
            <person name="Earl A."/>
            <person name="Hung D."/>
            <person name="Onderdonk A.B."/>
            <person name="Ferraro M.J."/>
            <person name="Hooper D."/>
            <person name="Dekker J."/>
            <person name="O'Brien T."/>
            <person name="Huang S."/>
            <person name="Quan V."/>
            <person name="Ernst C."/>
            <person name="Delaney M."/>
            <person name="DuBois A."/>
            <person name="Kim D.S."/>
            <person name="Young S.K."/>
            <person name="Zeng Q."/>
            <person name="Gargeya S."/>
            <person name="Fitzgerald M."/>
            <person name="Abouelleil A."/>
            <person name="Alvarado L."/>
            <person name="Berlin A.M."/>
            <person name="Chapman S.B."/>
            <person name="Gainer-Dewar J."/>
            <person name="Goldberg J."/>
            <person name="Gnerre S."/>
            <person name="Griggs A."/>
            <person name="Gujja S."/>
            <person name="Hansen M."/>
            <person name="Howarth C."/>
            <person name="Imamovic A."/>
            <person name="Ireland A."/>
            <person name="Larimer J."/>
            <person name="McCowan C."/>
            <person name="Murphy C."/>
            <person name="Pearson M."/>
            <person name="Poon T.W."/>
            <person name="Priest M."/>
            <person name="Roberts A."/>
            <person name="Saif S."/>
            <person name="Shea T."/>
            <person name="Sykes S."/>
            <person name="Wortman J."/>
            <person name="Nusbaum C."/>
            <person name="Birren B."/>
        </authorList>
    </citation>
    <scope>NUCLEOTIDE SEQUENCE [LARGE SCALE GENOMIC DNA]</scope>
    <source>
        <strain evidence="2 3">MGH 27</strain>
    </source>
</reference>
<dbReference type="PANTHER" id="PTHR43451">
    <property type="entry name" value="ACETYLTRANSFERASE (GNAT) FAMILY PROTEIN"/>
    <property type="match status" value="1"/>
</dbReference>
<dbReference type="GO" id="GO:0016747">
    <property type="term" value="F:acyltransferase activity, transferring groups other than amino-acyl groups"/>
    <property type="evidence" value="ECO:0007669"/>
    <property type="project" value="InterPro"/>
</dbReference>
<dbReference type="InterPro" id="IPR052564">
    <property type="entry name" value="N-acetyltrans/Recomb-assoc"/>
</dbReference>
<dbReference type="Pfam" id="PF13673">
    <property type="entry name" value="Acetyltransf_10"/>
    <property type="match status" value="1"/>
</dbReference>
<sequence length="155" mass="17514">MMLTIRMYEEGDFPALCALFLRAVKETASADYSPRQIAAWAQVDEARWREKLAASRVLVAINDASPVGFITAVDDYIDLLFVSPDYSRQGVASALLNTLLRQLPERAYTVEASITAKPFFARHGFTVMQPQEVTARGERFLNYLMRRQIDPTYSA</sequence>
<dbReference type="Proteomes" id="UP000020202">
    <property type="component" value="Unassembled WGS sequence"/>
</dbReference>
<accession>A0A7H5A4I9</accession>
<dbReference type="SUPFAM" id="SSF55729">
    <property type="entry name" value="Acyl-CoA N-acyltransferases (Nat)"/>
    <property type="match status" value="1"/>
</dbReference>
<evidence type="ECO:0000259" key="1">
    <source>
        <dbReference type="PROSITE" id="PS51186"/>
    </source>
</evidence>
<dbReference type="AlphaFoldDB" id="A0A7H5A4I9"/>
<evidence type="ECO:0000313" key="3">
    <source>
        <dbReference type="Proteomes" id="UP000020202"/>
    </source>
</evidence>